<gene>
    <name evidence="1" type="ORF">ThimaDRAFT_1776</name>
</gene>
<evidence type="ECO:0000313" key="1">
    <source>
        <dbReference type="EMBL" id="EGV18972.1"/>
    </source>
</evidence>
<reference evidence="1 2" key="1">
    <citation type="submission" date="2011-06" db="EMBL/GenBank/DDBJ databases">
        <title>The draft genome of Thiocapsa marina 5811.</title>
        <authorList>
            <consortium name="US DOE Joint Genome Institute (JGI-PGF)"/>
            <person name="Lucas S."/>
            <person name="Han J."/>
            <person name="Cheng J.-F."/>
            <person name="Goodwin L."/>
            <person name="Pitluck S."/>
            <person name="Peters L."/>
            <person name="Land M.L."/>
            <person name="Hauser L."/>
            <person name="Vogl K."/>
            <person name="Liu Z."/>
            <person name="Imhoff J."/>
            <person name="Thiel V."/>
            <person name="Frigaard N.-U."/>
            <person name="Bryant D."/>
            <person name="Woyke T.J."/>
        </authorList>
    </citation>
    <scope>NUCLEOTIDE SEQUENCE [LARGE SCALE GENOMIC DNA]</scope>
    <source>
        <strain evidence="1 2">5811</strain>
    </source>
</reference>
<dbReference type="RefSeq" id="WP_007192652.1">
    <property type="nucleotide sequence ID" value="NZ_AFWV01000005.1"/>
</dbReference>
<keyword evidence="2" id="KW-1185">Reference proteome</keyword>
<protein>
    <submittedName>
        <fullName evidence="1">Uncharacterized protein</fullName>
    </submittedName>
</protein>
<dbReference type="Proteomes" id="UP000005459">
    <property type="component" value="Unassembled WGS sequence"/>
</dbReference>
<dbReference type="AlphaFoldDB" id="F9UA24"/>
<dbReference type="EMBL" id="AFWV01000005">
    <property type="protein sequence ID" value="EGV18972.1"/>
    <property type="molecule type" value="Genomic_DNA"/>
</dbReference>
<organism evidence="1 2">
    <name type="scientific">Thiocapsa marina 5811</name>
    <dbReference type="NCBI Taxonomy" id="768671"/>
    <lineage>
        <taxon>Bacteria</taxon>
        <taxon>Pseudomonadati</taxon>
        <taxon>Pseudomonadota</taxon>
        <taxon>Gammaproteobacteria</taxon>
        <taxon>Chromatiales</taxon>
        <taxon>Chromatiaceae</taxon>
        <taxon>Thiocapsa</taxon>
    </lineage>
</organism>
<sequence>MRIIAFVTDAAPIDRILDHIGEPVRSCTRNAEKESPSPPG</sequence>
<accession>F9UA24</accession>
<evidence type="ECO:0000313" key="2">
    <source>
        <dbReference type="Proteomes" id="UP000005459"/>
    </source>
</evidence>
<proteinExistence type="predicted"/>
<name>F9UA24_9GAMM</name>